<evidence type="ECO:0000256" key="5">
    <source>
        <dbReference type="RuleBase" id="RU362118"/>
    </source>
</evidence>
<dbReference type="InterPro" id="IPR015422">
    <property type="entry name" value="PyrdxlP-dep_Trfase_small"/>
</dbReference>
<dbReference type="InterPro" id="IPR006235">
    <property type="entry name" value="OAc-hSer/O-AcSer_sulfhydrylase"/>
</dbReference>
<evidence type="ECO:0000256" key="3">
    <source>
        <dbReference type="ARBA" id="ARBA00022679"/>
    </source>
</evidence>
<protein>
    <submittedName>
        <fullName evidence="6">O-acetylhomoserine (Thiol)-lyase</fullName>
        <ecNumber evidence="6">2.5.1.49</ecNumber>
    </submittedName>
</protein>
<gene>
    <name evidence="6" type="ORF">HDG70_001338</name>
</gene>
<dbReference type="InterPro" id="IPR015421">
    <property type="entry name" value="PyrdxlP-dep_Trfase_major"/>
</dbReference>
<evidence type="ECO:0000313" key="7">
    <source>
        <dbReference type="Proteomes" id="UP000604066"/>
    </source>
</evidence>
<name>A0ABX2RCS6_9THEO</name>
<evidence type="ECO:0000256" key="4">
    <source>
        <dbReference type="ARBA" id="ARBA00022898"/>
    </source>
</evidence>
<dbReference type="Pfam" id="PF01053">
    <property type="entry name" value="Cys_Met_Meta_PP"/>
    <property type="match status" value="1"/>
</dbReference>
<keyword evidence="7" id="KW-1185">Reference proteome</keyword>
<keyword evidence="3 6" id="KW-0808">Transferase</keyword>
<organism evidence="6 7">
    <name type="scientific">Carboxydothermus ferrireducens DSM 11255</name>
    <dbReference type="NCBI Taxonomy" id="1119529"/>
    <lineage>
        <taxon>Bacteria</taxon>
        <taxon>Bacillati</taxon>
        <taxon>Bacillota</taxon>
        <taxon>Clostridia</taxon>
        <taxon>Thermoanaerobacterales</taxon>
        <taxon>Thermoanaerobacteraceae</taxon>
        <taxon>Carboxydothermus</taxon>
    </lineage>
</organism>
<proteinExistence type="inferred from homology"/>
<comment type="caution">
    <text evidence="6">The sequence shown here is derived from an EMBL/GenBank/DDBJ whole genome shotgun (WGS) entry which is preliminary data.</text>
</comment>
<dbReference type="InterPro" id="IPR015424">
    <property type="entry name" value="PyrdxlP-dep_Trfase"/>
</dbReference>
<dbReference type="PANTHER" id="PTHR43797:SF2">
    <property type="entry name" value="HOMOCYSTEINE_CYSTEINE SYNTHASE"/>
    <property type="match status" value="1"/>
</dbReference>
<comment type="similarity">
    <text evidence="2 5">Belongs to the trans-sulfuration enzymes family.</text>
</comment>
<sequence length="400" mass="43765">MRVETFLVSRAVEGPSLQTAYFYKEPEKLEQIFKGKAPGYFYSRVANPTVAALEEKVAQLEGGVMATATSSGMAAINLTFMAFAQPGAEFLVCAGLFGGTLNLLKSLAKTCGITYKLLPSPAPELVEKHLTPNTRLVLVESIGNPSLKIPDFAGLVSLLKAHKIPLVVDNTVAPLLVKPLSLGANIVIHSLSKYISGQGTVIGGCIVDGGNFEWDERFQNLYPLVREAGPLAFSAYVKKELATDMGMCLSPFAAWQVLIGSETLALRMERMVENARELSEFLQCFQEIRVNYPGLGDSVEWQNCVKYLGGKGGNLIVLSFKDKETAFNFIKNLNIARLATNIGDVRTLVCHLDSTIYQKIPPDEKKILNITDNQVRVSVGIENIEDLKEDFVKALQKLLS</sequence>
<evidence type="ECO:0000256" key="1">
    <source>
        <dbReference type="ARBA" id="ARBA00001933"/>
    </source>
</evidence>
<evidence type="ECO:0000313" key="6">
    <source>
        <dbReference type="EMBL" id="NYE57623.1"/>
    </source>
</evidence>
<reference evidence="6 7" key="1">
    <citation type="submission" date="2020-07" db="EMBL/GenBank/DDBJ databases">
        <title>Genomic Encyclopedia of Type Strains, Phase III (KMG-III): the genomes of soil and plant-associated and newly described type strains.</title>
        <authorList>
            <person name="Whitman W."/>
        </authorList>
    </citation>
    <scope>NUCLEOTIDE SEQUENCE [LARGE SCALE GENOMIC DNA]</scope>
    <source>
        <strain evidence="6 7">DSM 11255</strain>
    </source>
</reference>
<dbReference type="EMBL" id="JACCBS010000002">
    <property type="protein sequence ID" value="NYE57623.1"/>
    <property type="molecule type" value="Genomic_DNA"/>
</dbReference>
<dbReference type="SUPFAM" id="SSF53383">
    <property type="entry name" value="PLP-dependent transferases"/>
    <property type="match status" value="1"/>
</dbReference>
<dbReference type="PIRSF" id="PIRSF001434">
    <property type="entry name" value="CGS"/>
    <property type="match status" value="1"/>
</dbReference>
<dbReference type="EC" id="2.5.1.49" evidence="6"/>
<dbReference type="GO" id="GO:0003961">
    <property type="term" value="F:O-acetylhomoserine aminocarboxypropyltransferase activity"/>
    <property type="evidence" value="ECO:0007669"/>
    <property type="project" value="UniProtKB-EC"/>
</dbReference>
<accession>A0ABX2RCS6</accession>
<keyword evidence="4 5" id="KW-0663">Pyridoxal phosphate</keyword>
<dbReference type="RefSeq" id="WP_034541606.1">
    <property type="nucleotide sequence ID" value="NZ_ATYG01000010.1"/>
</dbReference>
<dbReference type="PANTHER" id="PTHR43797">
    <property type="entry name" value="HOMOCYSTEINE/CYSTEINE SYNTHASE"/>
    <property type="match status" value="1"/>
</dbReference>
<evidence type="ECO:0000256" key="2">
    <source>
        <dbReference type="ARBA" id="ARBA00009077"/>
    </source>
</evidence>
<dbReference type="Gene3D" id="3.90.1150.10">
    <property type="entry name" value="Aspartate Aminotransferase, domain 1"/>
    <property type="match status" value="1"/>
</dbReference>
<comment type="cofactor">
    <cofactor evidence="1 5">
        <name>pyridoxal 5'-phosphate</name>
        <dbReference type="ChEBI" id="CHEBI:597326"/>
    </cofactor>
</comment>
<dbReference type="InterPro" id="IPR000277">
    <property type="entry name" value="Cys/Met-Metab_PyrdxlP-dep_enz"/>
</dbReference>
<dbReference type="Gene3D" id="3.40.640.10">
    <property type="entry name" value="Type I PLP-dependent aspartate aminotransferase-like (Major domain)"/>
    <property type="match status" value="1"/>
</dbReference>
<dbReference type="Proteomes" id="UP000604066">
    <property type="component" value="Unassembled WGS sequence"/>
</dbReference>